<proteinExistence type="inferred from homology"/>
<dbReference type="InterPro" id="IPR051450">
    <property type="entry name" value="Gfo/Idh/MocA_Oxidoreductases"/>
</dbReference>
<dbReference type="InterPro" id="IPR004104">
    <property type="entry name" value="Gfo/Idh/MocA-like_OxRdtase_C"/>
</dbReference>
<dbReference type="Pfam" id="PF02894">
    <property type="entry name" value="GFO_IDH_MocA_C"/>
    <property type="match status" value="1"/>
</dbReference>
<dbReference type="PANTHER" id="PTHR43377">
    <property type="entry name" value="BILIVERDIN REDUCTASE A"/>
    <property type="match status" value="1"/>
</dbReference>
<dbReference type="InterPro" id="IPR000683">
    <property type="entry name" value="Gfo/Idh/MocA-like_OxRdtase_N"/>
</dbReference>
<dbReference type="PANTHER" id="PTHR43377:SF2">
    <property type="entry name" value="BINDING ROSSMANN FOLD OXIDOREDUCTASE, PUTATIVE (AFU_ORTHOLOGUE AFUA_4G00560)-RELATED"/>
    <property type="match status" value="1"/>
</dbReference>
<feature type="region of interest" description="Disordered" evidence="2">
    <location>
        <begin position="340"/>
        <end position="360"/>
    </location>
</feature>
<evidence type="ECO:0000259" key="3">
    <source>
        <dbReference type="Pfam" id="PF01408"/>
    </source>
</evidence>
<evidence type="ECO:0000259" key="4">
    <source>
        <dbReference type="Pfam" id="PF02894"/>
    </source>
</evidence>
<dbReference type="RefSeq" id="WP_243554825.1">
    <property type="nucleotide sequence ID" value="NZ_CP094528.1"/>
</dbReference>
<dbReference type="Proteomes" id="UP000832097">
    <property type="component" value="Chromosome"/>
</dbReference>
<evidence type="ECO:0000313" key="6">
    <source>
        <dbReference type="Proteomes" id="UP000832097"/>
    </source>
</evidence>
<reference evidence="5 6" key="1">
    <citation type="submission" date="2022-03" db="EMBL/GenBank/DDBJ databases">
        <title>Mucilaginibacter sp. isolated from the gut of Protaetia brevitarsis seulensis larvae.</title>
        <authorList>
            <person name="Won M."/>
            <person name="Kim S.-J."/>
            <person name="Kwon S.-W."/>
        </authorList>
    </citation>
    <scope>NUCLEOTIDE SEQUENCE [LARGE SCALE GENOMIC DNA]</scope>
    <source>
        <strain evidence="5 6">CFWR-12</strain>
    </source>
</reference>
<dbReference type="Gene3D" id="3.30.360.10">
    <property type="entry name" value="Dihydrodipicolinate Reductase, domain 2"/>
    <property type="match status" value="1"/>
</dbReference>
<dbReference type="EMBL" id="CP094528">
    <property type="protein sequence ID" value="UOE43667.1"/>
    <property type="molecule type" value="Genomic_DNA"/>
</dbReference>
<feature type="domain" description="Gfo/Idh/MocA-like oxidoreductase N-terminal" evidence="3">
    <location>
        <begin position="7"/>
        <end position="132"/>
    </location>
</feature>
<accession>A0ABY4BZQ5</accession>
<keyword evidence="6" id="KW-1185">Reference proteome</keyword>
<evidence type="ECO:0000256" key="1">
    <source>
        <dbReference type="ARBA" id="ARBA00010928"/>
    </source>
</evidence>
<dbReference type="Pfam" id="PF01408">
    <property type="entry name" value="GFO_IDH_MocA"/>
    <property type="match status" value="1"/>
</dbReference>
<dbReference type="Gene3D" id="3.40.50.720">
    <property type="entry name" value="NAD(P)-binding Rossmann-like Domain"/>
    <property type="match status" value="1"/>
</dbReference>
<sequence length="450" mass="48463">MSQPRSIRYALIGTGSRAQMYLGAITGAHADTARLVAWSDPNAGRLDWSEQVFADASLPVPARFDADRLGEAIAEHGIDRVIITSPDFTHAGYIVAALEGGADAVVEKPLTVDEAGVRAIAEAVERTGRDVVITFNYRYSPRNTALKELIASGEIGEVTSVHFEWVLDTAHGADYFRRWHREKQNSGGLLVHKSSHHFDLVNWWLDDRPTRVYASGGLRFYGAENARRRGLGARPARGTDDSPLRDAFSLDLRDDPVLRGLYYDQEHHDGYLRDRDVFDEGITIEDNLALVVDYAGGATMSYSLNAHSPWEGYTVAVNGTAGRAELTVVERGAVLVDGDGRPVVDPSARPDEVARESGRPVSERLVVQRQFGAAREVPIPNGEGGHGGGDAVLLRDVFAGAEADPLGRAATWHDGVRSMAVGLAGNRSLVTGQAVATADLAIGAALPLLG</sequence>
<dbReference type="SUPFAM" id="SSF51735">
    <property type="entry name" value="NAD(P)-binding Rossmann-fold domains"/>
    <property type="match status" value="1"/>
</dbReference>
<protein>
    <submittedName>
        <fullName evidence="5">Gfo/Idh/MocA family oxidoreductase</fullName>
    </submittedName>
</protein>
<gene>
    <name evidence="5" type="ORF">MTO99_16040</name>
</gene>
<evidence type="ECO:0000256" key="2">
    <source>
        <dbReference type="SAM" id="MobiDB-lite"/>
    </source>
</evidence>
<comment type="similarity">
    <text evidence="1">Belongs to the Gfo/Idh/MocA family.</text>
</comment>
<feature type="domain" description="Gfo/Idh/MocA-like oxidoreductase C-terminal" evidence="4">
    <location>
        <begin position="147"/>
        <end position="435"/>
    </location>
</feature>
<organism evidence="5 6">
    <name type="scientific">Agromyces larvae</name>
    <dbReference type="NCBI Taxonomy" id="2929802"/>
    <lineage>
        <taxon>Bacteria</taxon>
        <taxon>Bacillati</taxon>
        <taxon>Actinomycetota</taxon>
        <taxon>Actinomycetes</taxon>
        <taxon>Micrococcales</taxon>
        <taxon>Microbacteriaceae</taxon>
        <taxon>Agromyces</taxon>
    </lineage>
</organism>
<dbReference type="InterPro" id="IPR036291">
    <property type="entry name" value="NAD(P)-bd_dom_sf"/>
</dbReference>
<dbReference type="SUPFAM" id="SSF55347">
    <property type="entry name" value="Glyceraldehyde-3-phosphate dehydrogenase-like, C-terminal domain"/>
    <property type="match status" value="1"/>
</dbReference>
<name>A0ABY4BZQ5_9MICO</name>
<evidence type="ECO:0000313" key="5">
    <source>
        <dbReference type="EMBL" id="UOE43667.1"/>
    </source>
</evidence>